<feature type="chain" id="PRO_5047419161" evidence="1">
    <location>
        <begin position="24"/>
        <end position="108"/>
    </location>
</feature>
<feature type="signal peptide" evidence="1">
    <location>
        <begin position="1"/>
        <end position="23"/>
    </location>
</feature>
<proteinExistence type="predicted"/>
<name>A0ABV3TMF3_9RHOB</name>
<comment type="caution">
    <text evidence="2">The sequence shown here is derived from an EMBL/GenBank/DDBJ whole genome shotgun (WGS) entry which is preliminary data.</text>
</comment>
<reference evidence="2 3" key="1">
    <citation type="journal article" date="2011" name="Int. J. Syst. Evol. Microbiol.">
        <title>Zhongshania antarctica gen. nov., sp. nov. and Zhongshania guokunii sp. nov., gammaproteobacteria respectively isolated from coastal attached (fast) ice and surface seawater of the Antarctic.</title>
        <authorList>
            <person name="Li H.J."/>
            <person name="Zhang X.Y."/>
            <person name="Chen C.X."/>
            <person name="Zhang Y.J."/>
            <person name="Gao Z.M."/>
            <person name="Yu Y."/>
            <person name="Chen X.L."/>
            <person name="Chen B."/>
            <person name="Zhang Y.Z."/>
        </authorList>
    </citation>
    <scope>NUCLEOTIDE SEQUENCE [LARGE SCALE GENOMIC DNA]</scope>
    <source>
        <strain evidence="2 3">15-R06ZXC-3</strain>
    </source>
</reference>
<dbReference type="Proteomes" id="UP001557465">
    <property type="component" value="Unassembled WGS sequence"/>
</dbReference>
<sequence>MKTRIGFCATILAITLTSGALHADADHNLQIMIDAARKLNWGDWMGDNHAYLLVKQETQVAPVAVIFGYADNAAACETLASALSQPQARAGTFKCQPIFSSGGGRNEK</sequence>
<keyword evidence="1" id="KW-0732">Signal</keyword>
<keyword evidence="3" id="KW-1185">Reference proteome</keyword>
<gene>
    <name evidence="2" type="ORF">AB4874_12720</name>
</gene>
<dbReference type="RefSeq" id="WP_368392262.1">
    <property type="nucleotide sequence ID" value="NZ_JBFRYC010000007.1"/>
</dbReference>
<organism evidence="2 3">
    <name type="scientific">Thioclava arctica</name>
    <dbReference type="NCBI Taxonomy" id="3238301"/>
    <lineage>
        <taxon>Bacteria</taxon>
        <taxon>Pseudomonadati</taxon>
        <taxon>Pseudomonadota</taxon>
        <taxon>Alphaproteobacteria</taxon>
        <taxon>Rhodobacterales</taxon>
        <taxon>Paracoccaceae</taxon>
        <taxon>Thioclava</taxon>
    </lineage>
</organism>
<protein>
    <submittedName>
        <fullName evidence="2">Uncharacterized protein</fullName>
    </submittedName>
</protein>
<accession>A0ABV3TMF3</accession>
<evidence type="ECO:0000313" key="3">
    <source>
        <dbReference type="Proteomes" id="UP001557465"/>
    </source>
</evidence>
<evidence type="ECO:0000256" key="1">
    <source>
        <dbReference type="SAM" id="SignalP"/>
    </source>
</evidence>
<dbReference type="EMBL" id="JBFRYC010000007">
    <property type="protein sequence ID" value="MEX1662504.1"/>
    <property type="molecule type" value="Genomic_DNA"/>
</dbReference>
<evidence type="ECO:0000313" key="2">
    <source>
        <dbReference type="EMBL" id="MEX1662504.1"/>
    </source>
</evidence>